<feature type="compositionally biased region" description="Basic residues" evidence="1">
    <location>
        <begin position="70"/>
        <end position="80"/>
    </location>
</feature>
<organism evidence="3">
    <name type="scientific">Bactrocera dorsalis</name>
    <name type="common">Oriental fruit fly</name>
    <name type="synonym">Dacus dorsalis</name>
    <dbReference type="NCBI Taxonomy" id="27457"/>
    <lineage>
        <taxon>Eukaryota</taxon>
        <taxon>Metazoa</taxon>
        <taxon>Ecdysozoa</taxon>
        <taxon>Arthropoda</taxon>
        <taxon>Hexapoda</taxon>
        <taxon>Insecta</taxon>
        <taxon>Pterygota</taxon>
        <taxon>Neoptera</taxon>
        <taxon>Endopterygota</taxon>
        <taxon>Diptera</taxon>
        <taxon>Brachycera</taxon>
        <taxon>Muscomorpha</taxon>
        <taxon>Tephritoidea</taxon>
        <taxon>Tephritidae</taxon>
        <taxon>Bactrocera</taxon>
        <taxon>Bactrocera</taxon>
    </lineage>
</organism>
<sequence>MLKAKSLSLQIFMRFLATSSTVAAWQSVRRTARRSTRVFVIVSLVQFTRLSPPAPFIDDRSATSLMKTANHSKKPQKKNNNKSNNQLLLGKKRSGNNRKLRAALGRLATQDGCAHIHLCCTFLHFTTLQSPSLPWPPYFVAFLLFLRPLLQFA</sequence>
<proteinExistence type="predicted"/>
<evidence type="ECO:0008006" key="4">
    <source>
        <dbReference type="Google" id="ProtNLM"/>
    </source>
</evidence>
<dbReference type="EMBL" id="GAKP01007254">
    <property type="protein sequence ID" value="JAC51698.1"/>
    <property type="molecule type" value="Transcribed_RNA"/>
</dbReference>
<keyword evidence="2" id="KW-0732">Signal</keyword>
<name>A0A034WD73_BACDO</name>
<dbReference type="AlphaFoldDB" id="A0A034WD73"/>
<evidence type="ECO:0000256" key="1">
    <source>
        <dbReference type="SAM" id="MobiDB-lite"/>
    </source>
</evidence>
<protein>
    <recommendedName>
        <fullName evidence="4">Secreted protein</fullName>
    </recommendedName>
</protein>
<feature type="signal peptide" evidence="2">
    <location>
        <begin position="1"/>
        <end position="23"/>
    </location>
</feature>
<evidence type="ECO:0000256" key="2">
    <source>
        <dbReference type="SAM" id="SignalP"/>
    </source>
</evidence>
<feature type="region of interest" description="Disordered" evidence="1">
    <location>
        <begin position="68"/>
        <end position="91"/>
    </location>
</feature>
<accession>A0A034WD73</accession>
<evidence type="ECO:0000313" key="3">
    <source>
        <dbReference type="EMBL" id="JAC51698.1"/>
    </source>
</evidence>
<feature type="chain" id="PRO_5001557799" description="Secreted protein" evidence="2">
    <location>
        <begin position="24"/>
        <end position="153"/>
    </location>
</feature>
<reference evidence="3" key="1">
    <citation type="journal article" date="2014" name="BMC Genomics">
        <title>Characterizing the developmental transcriptome of the oriental fruit fly, Bactrocera dorsalis (Diptera: Tephritidae) through comparative genomic analysis with Drosophila melanogaster utilizing modENCODE datasets.</title>
        <authorList>
            <person name="Geib S.M."/>
            <person name="Calla B."/>
            <person name="Hall B."/>
            <person name="Hou S."/>
            <person name="Manoukis N.C."/>
        </authorList>
    </citation>
    <scope>NUCLEOTIDE SEQUENCE</scope>
    <source>
        <strain evidence="3">Punador</strain>
    </source>
</reference>